<evidence type="ECO:0000256" key="11">
    <source>
        <dbReference type="ARBA" id="ARBA00023209"/>
    </source>
</evidence>
<dbReference type="GO" id="GO:0005886">
    <property type="term" value="C:plasma membrane"/>
    <property type="evidence" value="ECO:0007669"/>
    <property type="project" value="TreeGrafter"/>
</dbReference>
<dbReference type="GO" id="GO:0008654">
    <property type="term" value="P:phospholipid biosynthetic process"/>
    <property type="evidence" value="ECO:0007669"/>
    <property type="project" value="UniProtKB-KW"/>
</dbReference>
<evidence type="ECO:0000256" key="7">
    <source>
        <dbReference type="ARBA" id="ARBA00022777"/>
    </source>
</evidence>
<dbReference type="SMART" id="SM00046">
    <property type="entry name" value="DAGKc"/>
    <property type="match status" value="1"/>
</dbReference>
<dbReference type="OrthoDB" id="9786026at2"/>
<evidence type="ECO:0000256" key="3">
    <source>
        <dbReference type="ARBA" id="ARBA00022516"/>
    </source>
</evidence>
<organism evidence="14 15">
    <name type="scientific">Melghirimyces profundicolus</name>
    <dbReference type="NCBI Taxonomy" id="1242148"/>
    <lineage>
        <taxon>Bacteria</taxon>
        <taxon>Bacillati</taxon>
        <taxon>Bacillota</taxon>
        <taxon>Bacilli</taxon>
        <taxon>Bacillales</taxon>
        <taxon>Thermoactinomycetaceae</taxon>
        <taxon>Melghirimyces</taxon>
    </lineage>
</organism>
<evidence type="ECO:0000313" key="15">
    <source>
        <dbReference type="Proteomes" id="UP000244240"/>
    </source>
</evidence>
<dbReference type="PANTHER" id="PTHR12358:SF106">
    <property type="entry name" value="LIPID KINASE YEGS"/>
    <property type="match status" value="1"/>
</dbReference>
<dbReference type="Gene3D" id="3.40.50.10330">
    <property type="entry name" value="Probable inorganic polyphosphate/atp-NAD kinase, domain 1"/>
    <property type="match status" value="1"/>
</dbReference>
<feature type="domain" description="DAGKc" evidence="13">
    <location>
        <begin position="1"/>
        <end position="127"/>
    </location>
</feature>
<gene>
    <name evidence="14" type="ORF">C8P63_10516</name>
</gene>
<accession>A0A2T6C273</accession>
<evidence type="ECO:0000256" key="4">
    <source>
        <dbReference type="ARBA" id="ARBA00022679"/>
    </source>
</evidence>
<evidence type="ECO:0000256" key="8">
    <source>
        <dbReference type="ARBA" id="ARBA00022840"/>
    </source>
</evidence>
<keyword evidence="7 14" id="KW-0418">Kinase</keyword>
<dbReference type="NCBIfam" id="TIGR00147">
    <property type="entry name" value="YegS/Rv2252/BmrU family lipid kinase"/>
    <property type="match status" value="1"/>
</dbReference>
<dbReference type="GO" id="GO:0005524">
    <property type="term" value="F:ATP binding"/>
    <property type="evidence" value="ECO:0007669"/>
    <property type="project" value="UniProtKB-KW"/>
</dbReference>
<comment type="caution">
    <text evidence="14">The sequence shown here is derived from an EMBL/GenBank/DDBJ whole genome shotgun (WGS) entry which is preliminary data.</text>
</comment>
<sequence>MRVFIVNSVAGNGKGRKVWPVLEKKLKEEGEPYEVNFTEYPGHATELASRASRREDVRVVVGVGGDGTVHEVAAGLVGTRVPLGYIPAGSGNDFARAQKIPSDPLAALDRIVRQEPSIVDTARINEERMVSTAGIGFDGSVARAVNRSPLKKWLKGFTYVLELVRLLFTYQPRNVTMILDNQIHTFQDVWLIAVANIPFYGGGMKICPQASNRDGILDLCVVRGISRWELLVVFPKVFRGTHVHHPAVSMMKGSHLEIRSDFPMVIHADGEIIGETPVRIEIQPESLHTV</sequence>
<dbReference type="Pfam" id="PF19279">
    <property type="entry name" value="YegS_C"/>
    <property type="match status" value="1"/>
</dbReference>
<dbReference type="GO" id="GO:0016301">
    <property type="term" value="F:kinase activity"/>
    <property type="evidence" value="ECO:0007669"/>
    <property type="project" value="UniProtKB-KW"/>
</dbReference>
<dbReference type="InterPro" id="IPR005218">
    <property type="entry name" value="Diacylglycerol/lipid_kinase"/>
</dbReference>
<dbReference type="SUPFAM" id="SSF111331">
    <property type="entry name" value="NAD kinase/diacylglycerol kinase-like"/>
    <property type="match status" value="1"/>
</dbReference>
<evidence type="ECO:0000256" key="6">
    <source>
        <dbReference type="ARBA" id="ARBA00022741"/>
    </source>
</evidence>
<proteinExistence type="inferred from homology"/>
<name>A0A2T6C273_9BACL</name>
<dbReference type="Proteomes" id="UP000244240">
    <property type="component" value="Unassembled WGS sequence"/>
</dbReference>
<keyword evidence="11" id="KW-0594">Phospholipid biosynthesis</keyword>
<keyword evidence="5" id="KW-0479">Metal-binding</keyword>
<dbReference type="InterPro" id="IPR017438">
    <property type="entry name" value="ATP-NAD_kinase_N"/>
</dbReference>
<dbReference type="PANTHER" id="PTHR12358">
    <property type="entry name" value="SPHINGOSINE KINASE"/>
    <property type="match status" value="1"/>
</dbReference>
<dbReference type="EMBL" id="QBKR01000005">
    <property type="protein sequence ID" value="PTX62421.1"/>
    <property type="molecule type" value="Genomic_DNA"/>
</dbReference>
<evidence type="ECO:0000256" key="12">
    <source>
        <dbReference type="ARBA" id="ARBA00023264"/>
    </source>
</evidence>
<reference evidence="14 15" key="1">
    <citation type="submission" date="2018-04" db="EMBL/GenBank/DDBJ databases">
        <title>Genomic Encyclopedia of Archaeal and Bacterial Type Strains, Phase II (KMG-II): from individual species to whole genera.</title>
        <authorList>
            <person name="Goeker M."/>
        </authorList>
    </citation>
    <scope>NUCLEOTIDE SEQUENCE [LARGE SCALE GENOMIC DNA]</scope>
    <source>
        <strain evidence="14 15">DSM 45787</strain>
    </source>
</reference>
<evidence type="ECO:0000256" key="5">
    <source>
        <dbReference type="ARBA" id="ARBA00022723"/>
    </source>
</evidence>
<dbReference type="InterPro" id="IPR016064">
    <property type="entry name" value="NAD/diacylglycerol_kinase_sf"/>
</dbReference>
<evidence type="ECO:0000256" key="1">
    <source>
        <dbReference type="ARBA" id="ARBA00001946"/>
    </source>
</evidence>
<dbReference type="Gene3D" id="2.60.200.40">
    <property type="match status" value="1"/>
</dbReference>
<evidence type="ECO:0000256" key="9">
    <source>
        <dbReference type="ARBA" id="ARBA00022842"/>
    </source>
</evidence>
<comment type="similarity">
    <text evidence="2">Belongs to the diacylglycerol/lipid kinase family.</text>
</comment>
<keyword evidence="9" id="KW-0460">Magnesium</keyword>
<comment type="cofactor">
    <cofactor evidence="1">
        <name>Mg(2+)</name>
        <dbReference type="ChEBI" id="CHEBI:18420"/>
    </cofactor>
</comment>
<evidence type="ECO:0000259" key="13">
    <source>
        <dbReference type="PROSITE" id="PS50146"/>
    </source>
</evidence>
<keyword evidence="3" id="KW-0444">Lipid biosynthesis</keyword>
<dbReference type="InterPro" id="IPR001206">
    <property type="entry name" value="Diacylglycerol_kinase_cat_dom"/>
</dbReference>
<protein>
    <submittedName>
        <fullName evidence="14">YegS/Rv2252/BmrU family lipid kinase</fullName>
    </submittedName>
</protein>
<keyword evidence="4" id="KW-0808">Transferase</keyword>
<keyword evidence="8" id="KW-0067">ATP-binding</keyword>
<keyword evidence="15" id="KW-1185">Reference proteome</keyword>
<dbReference type="PROSITE" id="PS50146">
    <property type="entry name" value="DAGK"/>
    <property type="match status" value="1"/>
</dbReference>
<dbReference type="InterPro" id="IPR045540">
    <property type="entry name" value="YegS/DAGK_C"/>
</dbReference>
<evidence type="ECO:0000256" key="10">
    <source>
        <dbReference type="ARBA" id="ARBA00023098"/>
    </source>
</evidence>
<evidence type="ECO:0000256" key="2">
    <source>
        <dbReference type="ARBA" id="ARBA00005983"/>
    </source>
</evidence>
<keyword evidence="12" id="KW-1208">Phospholipid metabolism</keyword>
<dbReference type="Pfam" id="PF00781">
    <property type="entry name" value="DAGK_cat"/>
    <property type="match status" value="1"/>
</dbReference>
<dbReference type="GO" id="GO:0046872">
    <property type="term" value="F:metal ion binding"/>
    <property type="evidence" value="ECO:0007669"/>
    <property type="project" value="UniProtKB-KW"/>
</dbReference>
<keyword evidence="6" id="KW-0547">Nucleotide-binding</keyword>
<evidence type="ECO:0000313" key="14">
    <source>
        <dbReference type="EMBL" id="PTX62421.1"/>
    </source>
</evidence>
<dbReference type="InterPro" id="IPR050187">
    <property type="entry name" value="Lipid_Phosphate_FormReg"/>
</dbReference>
<dbReference type="AlphaFoldDB" id="A0A2T6C273"/>
<dbReference type="RefSeq" id="WP_108022226.1">
    <property type="nucleotide sequence ID" value="NZ_QBKR01000005.1"/>
</dbReference>
<keyword evidence="10" id="KW-0443">Lipid metabolism</keyword>